<dbReference type="EMBL" id="JAPFFF010000042">
    <property type="protein sequence ID" value="KAK8841266.1"/>
    <property type="molecule type" value="Genomic_DNA"/>
</dbReference>
<keyword evidence="2" id="KW-1185">Reference proteome</keyword>
<comment type="caution">
    <text evidence="1">The sequence shown here is derived from an EMBL/GenBank/DDBJ whole genome shotgun (WGS) entry which is preliminary data.</text>
</comment>
<evidence type="ECO:0000313" key="1">
    <source>
        <dbReference type="EMBL" id="KAK8841266.1"/>
    </source>
</evidence>
<proteinExistence type="predicted"/>
<gene>
    <name evidence="1" type="ORF">M9Y10_027467</name>
</gene>
<accession>A0ABR2H628</accession>
<dbReference type="Proteomes" id="UP001470230">
    <property type="component" value="Unassembled WGS sequence"/>
</dbReference>
<organism evidence="1 2">
    <name type="scientific">Tritrichomonas musculus</name>
    <dbReference type="NCBI Taxonomy" id="1915356"/>
    <lineage>
        <taxon>Eukaryota</taxon>
        <taxon>Metamonada</taxon>
        <taxon>Parabasalia</taxon>
        <taxon>Tritrichomonadida</taxon>
        <taxon>Tritrichomonadidae</taxon>
        <taxon>Tritrichomonas</taxon>
    </lineage>
</organism>
<sequence>MAICPCPSTVSDNIKKDFDDNTKKLNILVLAPSHDINVDVDENLQDDQYAARITVENGILSTVKYGRKQKCSPAFNWIQISAFANLYSREEMPCGRLYLSMDISCIVACRQIGLKYIVRFPYYNNMYYIGREEYHINDILNIINNVRIKRRNHPGPNIIIIPYRQHFQLCSASHVVALVVDLNINGNSAKCMCFDSSHFIIEENGIKIEGSFGSLISMINKKL</sequence>
<evidence type="ECO:0000313" key="2">
    <source>
        <dbReference type="Proteomes" id="UP001470230"/>
    </source>
</evidence>
<reference evidence="1 2" key="1">
    <citation type="submission" date="2024-04" db="EMBL/GenBank/DDBJ databases">
        <title>Tritrichomonas musculus Genome.</title>
        <authorList>
            <person name="Alves-Ferreira E."/>
            <person name="Grigg M."/>
            <person name="Lorenzi H."/>
            <person name="Galac M."/>
        </authorList>
    </citation>
    <scope>NUCLEOTIDE SEQUENCE [LARGE SCALE GENOMIC DNA]</scope>
    <source>
        <strain evidence="1 2">EAF2021</strain>
    </source>
</reference>
<protein>
    <submittedName>
        <fullName evidence="1">Uncharacterized protein</fullName>
    </submittedName>
</protein>
<name>A0ABR2H628_9EUKA</name>